<feature type="domain" description="HTH luxR-type" evidence="3">
    <location>
        <begin position="847"/>
        <end position="912"/>
    </location>
</feature>
<dbReference type="PATRIC" id="fig|1246995.3.peg.2502"/>
<reference evidence="4 5" key="1">
    <citation type="journal article" date="2014" name="J. Biotechnol.">
        <title>Complete genome sequence of the actinobacterium Actinoplanes friuliensis HAG 010964, producer of the lipopeptide antibiotic friulimycin.</title>
        <authorList>
            <person name="Ruckert C."/>
            <person name="Szczepanowski R."/>
            <person name="Albersmeier A."/>
            <person name="Goesmann A."/>
            <person name="Fischer N."/>
            <person name="Steinkamper A."/>
            <person name="Puhler A."/>
            <person name="Biener R."/>
            <person name="Schwartz D."/>
            <person name="Kalinowski J."/>
        </authorList>
    </citation>
    <scope>NUCLEOTIDE SEQUENCE [LARGE SCALE GENOMIC DNA]</scope>
    <source>
        <strain evidence="4 5">DSM 7358</strain>
    </source>
</reference>
<dbReference type="InterPro" id="IPR000792">
    <property type="entry name" value="Tscrpt_reg_LuxR_C"/>
</dbReference>
<dbReference type="SUPFAM" id="SSF46894">
    <property type="entry name" value="C-terminal effector domain of the bipartite response regulators"/>
    <property type="match status" value="1"/>
</dbReference>
<evidence type="ECO:0000256" key="1">
    <source>
        <dbReference type="ARBA" id="ARBA00022741"/>
    </source>
</evidence>
<protein>
    <submittedName>
        <fullName evidence="4">LuxR family transcriptional regulator</fullName>
    </submittedName>
</protein>
<dbReference type="SMART" id="SM00382">
    <property type="entry name" value="AAA"/>
    <property type="match status" value="1"/>
</dbReference>
<dbReference type="PANTHER" id="PTHR16305">
    <property type="entry name" value="TESTICULAR SOLUBLE ADENYLYL CYCLASE"/>
    <property type="match status" value="1"/>
</dbReference>
<dbReference type="SUPFAM" id="SSF52540">
    <property type="entry name" value="P-loop containing nucleoside triphosphate hydrolases"/>
    <property type="match status" value="1"/>
</dbReference>
<dbReference type="InterPro" id="IPR016032">
    <property type="entry name" value="Sig_transdc_resp-reg_C-effctor"/>
</dbReference>
<dbReference type="KEGG" id="afs:AFR_12325"/>
<evidence type="ECO:0000256" key="2">
    <source>
        <dbReference type="ARBA" id="ARBA00022840"/>
    </source>
</evidence>
<evidence type="ECO:0000259" key="3">
    <source>
        <dbReference type="PROSITE" id="PS50043"/>
    </source>
</evidence>
<dbReference type="PANTHER" id="PTHR16305:SF35">
    <property type="entry name" value="TRANSCRIPTIONAL ACTIVATOR DOMAIN"/>
    <property type="match status" value="1"/>
</dbReference>
<evidence type="ECO:0000313" key="4">
    <source>
        <dbReference type="EMBL" id="AGZ40751.1"/>
    </source>
</evidence>
<dbReference type="InterPro" id="IPR027417">
    <property type="entry name" value="P-loop_NTPase"/>
</dbReference>
<dbReference type="GO" id="GO:0005737">
    <property type="term" value="C:cytoplasm"/>
    <property type="evidence" value="ECO:0007669"/>
    <property type="project" value="TreeGrafter"/>
</dbReference>
<dbReference type="InterPro" id="IPR036388">
    <property type="entry name" value="WH-like_DNA-bd_sf"/>
</dbReference>
<dbReference type="PRINTS" id="PR00038">
    <property type="entry name" value="HTHLUXR"/>
</dbReference>
<accession>U5VYL3</accession>
<dbReference type="Proteomes" id="UP000017746">
    <property type="component" value="Chromosome"/>
</dbReference>
<keyword evidence="5" id="KW-1185">Reference proteome</keyword>
<dbReference type="HOGENOM" id="CLU_006850_4_1_11"/>
<dbReference type="STRING" id="1246995.AFR_12325"/>
<dbReference type="RefSeq" id="WP_023360810.1">
    <property type="nucleotide sequence ID" value="NC_022657.1"/>
</dbReference>
<dbReference type="Pfam" id="PF13191">
    <property type="entry name" value="AAA_16"/>
    <property type="match status" value="1"/>
</dbReference>
<dbReference type="GO" id="GO:0006355">
    <property type="term" value="P:regulation of DNA-templated transcription"/>
    <property type="evidence" value="ECO:0007669"/>
    <property type="project" value="InterPro"/>
</dbReference>
<sequence length="914" mass="97683">MDLDGYGLVGRADKLADLGDFLQEAARTGSAMLLAGEPGIGKTALLNAAAERAAAMGMRVIRGSGAEHETALCFSGLHQLVGPLSAELAQLPGPSRYALEVALGFGAGSTPAEMTVLHGVLSLFAEAARKRPLLLVVDDLHVLDRPSRSVISFVARRAVGRRFGVLAAVRSETMGSYDSGLTEVLVPPLHEADALHLLSERFAELPRRAALDVVRQAQGNPLALLEFGALAGMSGAPRDAVPGTGPAKEVRALYAARVARLPAGTRELLLLAALESSGDLGVLHAAAGEGGLDAFGAAERDLLIQVSANGRHVHFQHPLVRSAVIEGATLEQRRSAHQRLADVLVDRPERHAEHLSMAAAGPDEPVAHLVEQWARQSLQRGDVLGAMDRLRRAAALSPDRSVGDRRLAYAAYIGVSVAGHLELSCQLMRELDGAAAMSRSLPVAAARGYLHLMTDGDAATAYRILVEAISPLAVTGATDLDELMPALYTLLLICHYSGRADLWAPLRDLVASLPRDSASSPVSMVHILEDVGAVPDELLRDLDGQIARLPEVTDADVIIRTALTASYLDRLSGCHQSLTEMIRDARDSGTIGGALPALLMCAMDDLYSGRWVEAQGMATEILVLGRETGFHLPSQFGRYVMALLAAHRGDTDTCAALAQELHEWAASRRLGRLTRWAHMAQTRAALGSSDFETAFRHAAAITAPGWLPPFNIEALWTALDLTESALRSGRADAAREHVAAMRNSGVARISPRFALMTATMTALTAPPAEMAHHFDRALALPGIEHWPFELARTELAYGEQLRRQALKAEARVQLSAARDRFERLGATPWVARASAELRATGNARASKARVGVTLTPQEWEVTELAAAGLANKEIAARLMLSPRTVSSHLYRVFPKLGISSRAALRDALNGRRSG</sequence>
<dbReference type="Gene3D" id="3.40.50.300">
    <property type="entry name" value="P-loop containing nucleotide triphosphate hydrolases"/>
    <property type="match status" value="1"/>
</dbReference>
<proteinExistence type="predicted"/>
<evidence type="ECO:0000313" key="5">
    <source>
        <dbReference type="Proteomes" id="UP000017746"/>
    </source>
</evidence>
<organism evidence="4 5">
    <name type="scientific">Actinoplanes friuliensis DSM 7358</name>
    <dbReference type="NCBI Taxonomy" id="1246995"/>
    <lineage>
        <taxon>Bacteria</taxon>
        <taxon>Bacillati</taxon>
        <taxon>Actinomycetota</taxon>
        <taxon>Actinomycetes</taxon>
        <taxon>Micromonosporales</taxon>
        <taxon>Micromonosporaceae</taxon>
        <taxon>Actinoplanes</taxon>
    </lineage>
</organism>
<dbReference type="CDD" id="cd06170">
    <property type="entry name" value="LuxR_C_like"/>
    <property type="match status" value="1"/>
</dbReference>
<dbReference type="SMART" id="SM00421">
    <property type="entry name" value="HTH_LUXR"/>
    <property type="match status" value="1"/>
</dbReference>
<dbReference type="eggNOG" id="COG2197">
    <property type="taxonomic scope" value="Bacteria"/>
</dbReference>
<dbReference type="PROSITE" id="PS00622">
    <property type="entry name" value="HTH_LUXR_1"/>
    <property type="match status" value="1"/>
</dbReference>
<keyword evidence="2" id="KW-0067">ATP-binding</keyword>
<gene>
    <name evidence="4" type="ORF">AFR_12325</name>
</gene>
<dbReference type="GO" id="GO:0005524">
    <property type="term" value="F:ATP binding"/>
    <property type="evidence" value="ECO:0007669"/>
    <property type="project" value="UniProtKB-KW"/>
</dbReference>
<name>U5VYL3_9ACTN</name>
<dbReference type="Pfam" id="PF00196">
    <property type="entry name" value="GerE"/>
    <property type="match status" value="1"/>
</dbReference>
<dbReference type="GO" id="GO:0003677">
    <property type="term" value="F:DNA binding"/>
    <property type="evidence" value="ECO:0007669"/>
    <property type="project" value="InterPro"/>
</dbReference>
<dbReference type="PROSITE" id="PS50043">
    <property type="entry name" value="HTH_LUXR_2"/>
    <property type="match status" value="1"/>
</dbReference>
<dbReference type="InterPro" id="IPR003593">
    <property type="entry name" value="AAA+_ATPase"/>
</dbReference>
<dbReference type="AlphaFoldDB" id="U5VYL3"/>
<dbReference type="InterPro" id="IPR041664">
    <property type="entry name" value="AAA_16"/>
</dbReference>
<dbReference type="GO" id="GO:0004016">
    <property type="term" value="F:adenylate cyclase activity"/>
    <property type="evidence" value="ECO:0007669"/>
    <property type="project" value="TreeGrafter"/>
</dbReference>
<dbReference type="EMBL" id="CP006272">
    <property type="protein sequence ID" value="AGZ40751.1"/>
    <property type="molecule type" value="Genomic_DNA"/>
</dbReference>
<dbReference type="Gene3D" id="1.10.10.10">
    <property type="entry name" value="Winged helix-like DNA-binding domain superfamily/Winged helix DNA-binding domain"/>
    <property type="match status" value="1"/>
</dbReference>
<keyword evidence="1" id="KW-0547">Nucleotide-binding</keyword>